<evidence type="ECO:0000256" key="1">
    <source>
        <dbReference type="SAM" id="MobiDB-lite"/>
    </source>
</evidence>
<protein>
    <submittedName>
        <fullName evidence="2">Uncharacterized protein</fullName>
    </submittedName>
</protein>
<reference evidence="2 3" key="1">
    <citation type="submission" date="2024-01" db="EMBL/GenBank/DDBJ databases">
        <title>Genome assemblies of Stephania.</title>
        <authorList>
            <person name="Yang L."/>
        </authorList>
    </citation>
    <scope>NUCLEOTIDE SEQUENCE [LARGE SCALE GENOMIC DNA]</scope>
    <source>
        <strain evidence="2">YNDBR</strain>
        <tissue evidence="2">Leaf</tissue>
    </source>
</reference>
<feature type="region of interest" description="Disordered" evidence="1">
    <location>
        <begin position="1"/>
        <end position="123"/>
    </location>
</feature>
<sequence length="123" mass="13458">MRSRWEGEEEEMAETMVRSGDIGQVGRRQCCSSEELLVRKPAKQHGSKEEETANAERSRRQLNELRVRPAKRRSCMTEDAKAQTASSSGGLGGGAAVGEDGEQRHGPPGHRLGAVMPTRKSAR</sequence>
<name>A0AAP0NRQ1_9MAGN</name>
<proteinExistence type="predicted"/>
<accession>A0AAP0NRQ1</accession>
<comment type="caution">
    <text evidence="2">The sequence shown here is derived from an EMBL/GenBank/DDBJ whole genome shotgun (WGS) entry which is preliminary data.</text>
</comment>
<gene>
    <name evidence="2" type="ORF">Syun_020748</name>
</gene>
<organism evidence="2 3">
    <name type="scientific">Stephania yunnanensis</name>
    <dbReference type="NCBI Taxonomy" id="152371"/>
    <lineage>
        <taxon>Eukaryota</taxon>
        <taxon>Viridiplantae</taxon>
        <taxon>Streptophyta</taxon>
        <taxon>Embryophyta</taxon>
        <taxon>Tracheophyta</taxon>
        <taxon>Spermatophyta</taxon>
        <taxon>Magnoliopsida</taxon>
        <taxon>Ranunculales</taxon>
        <taxon>Menispermaceae</taxon>
        <taxon>Menispermoideae</taxon>
        <taxon>Cissampelideae</taxon>
        <taxon>Stephania</taxon>
    </lineage>
</organism>
<feature type="compositionally biased region" description="Basic and acidic residues" evidence="1">
    <location>
        <begin position="46"/>
        <end position="67"/>
    </location>
</feature>
<dbReference type="Proteomes" id="UP001420932">
    <property type="component" value="Unassembled WGS sequence"/>
</dbReference>
<evidence type="ECO:0000313" key="3">
    <source>
        <dbReference type="Proteomes" id="UP001420932"/>
    </source>
</evidence>
<dbReference type="EMBL" id="JBBNAF010000009">
    <property type="protein sequence ID" value="KAK9113951.1"/>
    <property type="molecule type" value="Genomic_DNA"/>
</dbReference>
<dbReference type="AlphaFoldDB" id="A0AAP0NRQ1"/>
<keyword evidence="3" id="KW-1185">Reference proteome</keyword>
<evidence type="ECO:0000313" key="2">
    <source>
        <dbReference type="EMBL" id="KAK9113951.1"/>
    </source>
</evidence>